<proteinExistence type="predicted"/>
<evidence type="ECO:0000256" key="1">
    <source>
        <dbReference type="ARBA" id="ARBA00023015"/>
    </source>
</evidence>
<evidence type="ECO:0000313" key="7">
    <source>
        <dbReference type="Proteomes" id="UP000718278"/>
    </source>
</evidence>
<dbReference type="InterPro" id="IPR046348">
    <property type="entry name" value="SIS_dom_sf"/>
</dbReference>
<dbReference type="CDD" id="cd05013">
    <property type="entry name" value="SIS_RpiR"/>
    <property type="match status" value="1"/>
</dbReference>
<dbReference type="PROSITE" id="PS51071">
    <property type="entry name" value="HTH_RPIR"/>
    <property type="match status" value="1"/>
</dbReference>
<dbReference type="SUPFAM" id="SSF53697">
    <property type="entry name" value="SIS domain"/>
    <property type="match status" value="1"/>
</dbReference>
<reference evidence="5" key="1">
    <citation type="submission" date="2019-09" db="EMBL/GenBank/DDBJ databases">
        <title>Draft genome sequences of 48 bacterial type strains from the CCUG.</title>
        <authorList>
            <person name="Tunovic T."/>
            <person name="Pineiro-Iglesias B."/>
            <person name="Unosson C."/>
            <person name="Inganas E."/>
            <person name="Ohlen M."/>
            <person name="Cardew S."/>
            <person name="Jensie-Markopoulos S."/>
            <person name="Salva-Serra F."/>
            <person name="Jaen-Luchoro D."/>
            <person name="Karlsson R."/>
            <person name="Svensson-Stadler L."/>
            <person name="Chun J."/>
            <person name="Moore E."/>
        </authorList>
    </citation>
    <scope>NUCLEOTIDE SEQUENCE</scope>
    <source>
        <strain evidence="5">CCUG 50899</strain>
    </source>
</reference>
<dbReference type="AlphaFoldDB" id="A0A643EY84"/>
<sequence length="280" mass="31463">MENTAMTSTSVAELINERIDTMPAGERSAAQTLIANYPMLGLKTVAEFSAQAGVSSPTILRFVNRLGFQNYPDFQARLQDELAAQLQSPHHRNEHPEKGRDAAYPAVEHTLENIRETFRHLGEKQLRQVVSALSNSRGNVYLIGGRFTDPIAQYMAAHMSIIRPHVFHLGGQESVWRDRLLDMGKRDVLVVFDIRRYQDSLLKLAEKARGRGVEVILITDQWLSPIARVARHVLAGRITVPSAWDSSTALFVLAETIIREMTRILEKDSAARIAELEALR</sequence>
<dbReference type="EMBL" id="JADIJS010000002">
    <property type="protein sequence ID" value="MBO1040098.1"/>
    <property type="molecule type" value="Genomic_DNA"/>
</dbReference>
<organism evidence="5">
    <name type="scientific">Brucella pituitosa</name>
    <dbReference type="NCBI Taxonomy" id="571256"/>
    <lineage>
        <taxon>Bacteria</taxon>
        <taxon>Pseudomonadati</taxon>
        <taxon>Pseudomonadota</taxon>
        <taxon>Alphaproteobacteria</taxon>
        <taxon>Hyphomicrobiales</taxon>
        <taxon>Brucellaceae</taxon>
        <taxon>Brucella/Ochrobactrum group</taxon>
        <taxon>Brucella</taxon>
    </lineage>
</organism>
<accession>A0A643EY84</accession>
<dbReference type="GO" id="GO:0097367">
    <property type="term" value="F:carbohydrate derivative binding"/>
    <property type="evidence" value="ECO:0007669"/>
    <property type="project" value="InterPro"/>
</dbReference>
<dbReference type="Pfam" id="PF01380">
    <property type="entry name" value="SIS"/>
    <property type="match status" value="1"/>
</dbReference>
<dbReference type="GO" id="GO:0003677">
    <property type="term" value="F:DNA binding"/>
    <property type="evidence" value="ECO:0007669"/>
    <property type="project" value="UniProtKB-KW"/>
</dbReference>
<evidence type="ECO:0000313" key="5">
    <source>
        <dbReference type="EMBL" id="KAB0570670.1"/>
    </source>
</evidence>
<reference evidence="6 7" key="2">
    <citation type="submission" date="2020-10" db="EMBL/GenBank/DDBJ databases">
        <title>Genomic characterization of underground lake bacteria from Wind Cave National Park: Insight into the archetypical LuxI/LuxR and identification of LuxR solos.</title>
        <authorList>
            <person name="Wengert P.C."/>
            <person name="Savka M.A."/>
        </authorList>
    </citation>
    <scope>NUCLEOTIDE SEQUENCE [LARGE SCALE GENOMIC DNA]</scope>
    <source>
        <strain evidence="6 7">SD316</strain>
    </source>
</reference>
<dbReference type="InterPro" id="IPR036388">
    <property type="entry name" value="WH-like_DNA-bd_sf"/>
</dbReference>
<dbReference type="SUPFAM" id="SSF46689">
    <property type="entry name" value="Homeodomain-like"/>
    <property type="match status" value="1"/>
</dbReference>
<dbReference type="Gene3D" id="1.10.10.10">
    <property type="entry name" value="Winged helix-like DNA-binding domain superfamily/Winged helix DNA-binding domain"/>
    <property type="match status" value="1"/>
</dbReference>
<keyword evidence="7" id="KW-1185">Reference proteome</keyword>
<feature type="domain" description="HTH rpiR-type" evidence="4">
    <location>
        <begin position="9"/>
        <end position="85"/>
    </location>
</feature>
<dbReference type="GO" id="GO:0003700">
    <property type="term" value="F:DNA-binding transcription factor activity"/>
    <property type="evidence" value="ECO:0007669"/>
    <property type="project" value="InterPro"/>
</dbReference>
<evidence type="ECO:0000256" key="3">
    <source>
        <dbReference type="ARBA" id="ARBA00023163"/>
    </source>
</evidence>
<dbReference type="EMBL" id="VZPE01000006">
    <property type="protein sequence ID" value="KAB0570670.1"/>
    <property type="molecule type" value="Genomic_DNA"/>
</dbReference>
<dbReference type="InterPro" id="IPR035472">
    <property type="entry name" value="RpiR-like_SIS"/>
</dbReference>
<gene>
    <name evidence="5" type="ORF">F7Q93_15705</name>
    <name evidence="6" type="ORF">IPV26_10535</name>
</gene>
<dbReference type="Proteomes" id="UP000718278">
    <property type="component" value="Unassembled WGS sequence"/>
</dbReference>
<dbReference type="InterPro" id="IPR047640">
    <property type="entry name" value="RpiR-like"/>
</dbReference>
<evidence type="ECO:0000259" key="4">
    <source>
        <dbReference type="PROSITE" id="PS51071"/>
    </source>
</evidence>
<comment type="caution">
    <text evidence="5">The sequence shown here is derived from an EMBL/GenBank/DDBJ whole genome shotgun (WGS) entry which is preliminary data.</text>
</comment>
<dbReference type="GO" id="GO:1901135">
    <property type="term" value="P:carbohydrate derivative metabolic process"/>
    <property type="evidence" value="ECO:0007669"/>
    <property type="project" value="InterPro"/>
</dbReference>
<keyword evidence="2" id="KW-0238">DNA-binding</keyword>
<name>A0A643EY84_9HYPH</name>
<dbReference type="InterPro" id="IPR001347">
    <property type="entry name" value="SIS_dom"/>
</dbReference>
<dbReference type="Pfam" id="PF01418">
    <property type="entry name" value="HTH_6"/>
    <property type="match status" value="1"/>
</dbReference>
<dbReference type="RefSeq" id="WP_128094060.1">
    <property type="nucleotide sequence ID" value="NZ_JADIJS010000002.1"/>
</dbReference>
<dbReference type="PANTHER" id="PTHR30514">
    <property type="entry name" value="GLUCOKINASE"/>
    <property type="match status" value="1"/>
</dbReference>
<keyword evidence="1" id="KW-0805">Transcription regulation</keyword>
<dbReference type="PANTHER" id="PTHR30514:SF18">
    <property type="entry name" value="RPIR-FAMILY TRANSCRIPTIONAL REGULATOR"/>
    <property type="match status" value="1"/>
</dbReference>
<dbReference type="InterPro" id="IPR000281">
    <property type="entry name" value="HTH_RpiR"/>
</dbReference>
<dbReference type="Gene3D" id="3.40.50.10490">
    <property type="entry name" value="Glucose-6-phosphate isomerase like protein, domain 1"/>
    <property type="match status" value="1"/>
</dbReference>
<evidence type="ECO:0000313" key="6">
    <source>
        <dbReference type="EMBL" id="MBO1040098.1"/>
    </source>
</evidence>
<protein>
    <submittedName>
        <fullName evidence="5">MurR/RpiR family transcriptional regulator</fullName>
    </submittedName>
</protein>
<dbReference type="InterPro" id="IPR009057">
    <property type="entry name" value="Homeodomain-like_sf"/>
</dbReference>
<evidence type="ECO:0000256" key="2">
    <source>
        <dbReference type="ARBA" id="ARBA00023125"/>
    </source>
</evidence>
<keyword evidence="3" id="KW-0804">Transcription</keyword>